<feature type="region of interest" description="Disordered" evidence="6">
    <location>
        <begin position="1"/>
        <end position="120"/>
    </location>
</feature>
<feature type="transmembrane region" description="Helical" evidence="7">
    <location>
        <begin position="586"/>
        <end position="607"/>
    </location>
</feature>
<comment type="subcellular location">
    <subcellularLocation>
        <location evidence="1">Membrane</location>
        <topology evidence="1">Multi-pass membrane protein</topology>
    </subcellularLocation>
</comment>
<feature type="transmembrane region" description="Helical" evidence="7">
    <location>
        <begin position="682"/>
        <end position="703"/>
    </location>
</feature>
<feature type="transmembrane region" description="Helical" evidence="7">
    <location>
        <begin position="197"/>
        <end position="214"/>
    </location>
</feature>
<dbReference type="AlphaFoldDB" id="A0AAN6M9S6"/>
<dbReference type="InterPro" id="IPR020846">
    <property type="entry name" value="MFS_dom"/>
</dbReference>
<evidence type="ECO:0000313" key="10">
    <source>
        <dbReference type="Proteomes" id="UP001280581"/>
    </source>
</evidence>
<evidence type="ECO:0000256" key="5">
    <source>
        <dbReference type="ARBA" id="ARBA00023136"/>
    </source>
</evidence>
<feature type="transmembrane region" description="Helical" evidence="7">
    <location>
        <begin position="226"/>
        <end position="249"/>
    </location>
</feature>
<dbReference type="GO" id="GO:0022857">
    <property type="term" value="F:transmembrane transporter activity"/>
    <property type="evidence" value="ECO:0007669"/>
    <property type="project" value="InterPro"/>
</dbReference>
<reference evidence="9 10" key="1">
    <citation type="submission" date="2021-02" db="EMBL/GenBank/DDBJ databases">
        <title>Genome assembly of Pseudopithomyces chartarum.</title>
        <authorList>
            <person name="Jauregui R."/>
            <person name="Singh J."/>
            <person name="Voisey C."/>
        </authorList>
    </citation>
    <scope>NUCLEOTIDE SEQUENCE [LARGE SCALE GENOMIC DNA]</scope>
    <source>
        <strain evidence="9 10">AGR01</strain>
    </source>
</reference>
<feature type="transmembrane region" description="Helical" evidence="7">
    <location>
        <begin position="130"/>
        <end position="153"/>
    </location>
</feature>
<dbReference type="InterPro" id="IPR036259">
    <property type="entry name" value="MFS_trans_sf"/>
</dbReference>
<evidence type="ECO:0000256" key="4">
    <source>
        <dbReference type="ARBA" id="ARBA00022989"/>
    </source>
</evidence>
<dbReference type="PANTHER" id="PTHR23502">
    <property type="entry name" value="MAJOR FACILITATOR SUPERFAMILY"/>
    <property type="match status" value="1"/>
</dbReference>
<proteinExistence type="predicted"/>
<keyword evidence="2" id="KW-0813">Transport</keyword>
<feature type="transmembrane region" description="Helical" evidence="7">
    <location>
        <begin position="651"/>
        <end position="670"/>
    </location>
</feature>
<dbReference type="GO" id="GO:0005886">
    <property type="term" value="C:plasma membrane"/>
    <property type="evidence" value="ECO:0007669"/>
    <property type="project" value="TreeGrafter"/>
</dbReference>
<feature type="compositionally biased region" description="Basic and acidic residues" evidence="6">
    <location>
        <begin position="1"/>
        <end position="11"/>
    </location>
</feature>
<keyword evidence="10" id="KW-1185">Reference proteome</keyword>
<feature type="transmembrane region" description="Helical" evidence="7">
    <location>
        <begin position="173"/>
        <end position="192"/>
    </location>
</feature>
<name>A0AAN6M9S6_9PLEO</name>
<dbReference type="Pfam" id="PF07690">
    <property type="entry name" value="MFS_1"/>
    <property type="match status" value="1"/>
</dbReference>
<dbReference type="PROSITE" id="PS50850">
    <property type="entry name" value="MFS"/>
    <property type="match status" value="1"/>
</dbReference>
<dbReference type="FunFam" id="1.20.1250.20:FF:000396">
    <property type="entry name" value="MFS general substrate transporter"/>
    <property type="match status" value="1"/>
</dbReference>
<feature type="region of interest" description="Disordered" evidence="6">
    <location>
        <begin position="345"/>
        <end position="383"/>
    </location>
</feature>
<feature type="transmembrane region" description="Helical" evidence="7">
    <location>
        <begin position="283"/>
        <end position="305"/>
    </location>
</feature>
<dbReference type="SUPFAM" id="SSF103473">
    <property type="entry name" value="MFS general substrate transporter"/>
    <property type="match status" value="1"/>
</dbReference>
<evidence type="ECO:0000256" key="2">
    <source>
        <dbReference type="ARBA" id="ARBA00022448"/>
    </source>
</evidence>
<feature type="transmembrane region" description="Helical" evidence="7">
    <location>
        <begin position="613"/>
        <end position="639"/>
    </location>
</feature>
<dbReference type="Gene3D" id="1.20.1250.20">
    <property type="entry name" value="MFS general substrate transporter like domains"/>
    <property type="match status" value="1"/>
</dbReference>
<accession>A0AAN6M9S6</accession>
<evidence type="ECO:0000259" key="8">
    <source>
        <dbReference type="PROSITE" id="PS50850"/>
    </source>
</evidence>
<keyword evidence="5 7" id="KW-0472">Membrane</keyword>
<dbReference type="Proteomes" id="UP001280581">
    <property type="component" value="Unassembled WGS sequence"/>
</dbReference>
<dbReference type="EMBL" id="WVTA01000001">
    <property type="protein sequence ID" value="KAK3217424.1"/>
    <property type="molecule type" value="Genomic_DNA"/>
</dbReference>
<feature type="region of interest" description="Disordered" evidence="6">
    <location>
        <begin position="406"/>
        <end position="449"/>
    </location>
</feature>
<keyword evidence="3 7" id="KW-0812">Transmembrane</keyword>
<keyword evidence="4 7" id="KW-1133">Transmembrane helix</keyword>
<comment type="caution">
    <text evidence="9">The sequence shown here is derived from an EMBL/GenBank/DDBJ whole genome shotgun (WGS) entry which is preliminary data.</text>
</comment>
<dbReference type="InterPro" id="IPR011701">
    <property type="entry name" value="MFS"/>
</dbReference>
<evidence type="ECO:0000256" key="1">
    <source>
        <dbReference type="ARBA" id="ARBA00004141"/>
    </source>
</evidence>
<evidence type="ECO:0000256" key="3">
    <source>
        <dbReference type="ARBA" id="ARBA00022692"/>
    </source>
</evidence>
<dbReference type="Gene3D" id="1.20.1720.10">
    <property type="entry name" value="Multidrug resistance protein D"/>
    <property type="match status" value="1"/>
</dbReference>
<feature type="domain" description="Major facilitator superfamily (MFS) profile" evidence="8">
    <location>
        <begin position="131"/>
        <end position="704"/>
    </location>
</feature>
<evidence type="ECO:0000256" key="7">
    <source>
        <dbReference type="SAM" id="Phobius"/>
    </source>
</evidence>
<feature type="transmembrane region" description="Helical" evidence="7">
    <location>
        <begin position="541"/>
        <end position="565"/>
    </location>
</feature>
<feature type="transmembrane region" description="Helical" evidence="7">
    <location>
        <begin position="497"/>
        <end position="521"/>
    </location>
</feature>
<protein>
    <recommendedName>
        <fullName evidence="8">Major facilitator superfamily (MFS) profile domain-containing protein</fullName>
    </recommendedName>
</protein>
<dbReference type="PANTHER" id="PTHR23502:SF4">
    <property type="entry name" value="MAJOR FACILITATOR SUPERFAMILY (MFS) PROFILE DOMAIN-CONTAINING PROTEIN-RELATED"/>
    <property type="match status" value="1"/>
</dbReference>
<feature type="compositionally biased region" description="Low complexity" evidence="6">
    <location>
        <begin position="437"/>
        <end position="446"/>
    </location>
</feature>
<feature type="compositionally biased region" description="Basic residues" evidence="6">
    <location>
        <begin position="89"/>
        <end position="103"/>
    </location>
</feature>
<organism evidence="9 10">
    <name type="scientific">Pseudopithomyces chartarum</name>
    <dbReference type="NCBI Taxonomy" id="1892770"/>
    <lineage>
        <taxon>Eukaryota</taxon>
        <taxon>Fungi</taxon>
        <taxon>Dikarya</taxon>
        <taxon>Ascomycota</taxon>
        <taxon>Pezizomycotina</taxon>
        <taxon>Dothideomycetes</taxon>
        <taxon>Pleosporomycetidae</taxon>
        <taxon>Pleosporales</taxon>
        <taxon>Massarineae</taxon>
        <taxon>Didymosphaeriaceae</taxon>
        <taxon>Pseudopithomyces</taxon>
    </lineage>
</organism>
<feature type="transmembrane region" description="Helical" evidence="7">
    <location>
        <begin position="256"/>
        <end position="277"/>
    </location>
</feature>
<dbReference type="FunFam" id="1.20.1720.10:FF:000009">
    <property type="entry name" value="MFS multidrug transporter"/>
    <property type="match status" value="1"/>
</dbReference>
<evidence type="ECO:0000313" key="9">
    <source>
        <dbReference type="EMBL" id="KAK3217424.1"/>
    </source>
</evidence>
<evidence type="ECO:0000256" key="6">
    <source>
        <dbReference type="SAM" id="MobiDB-lite"/>
    </source>
</evidence>
<gene>
    <name evidence="9" type="ORF">GRF29_1g3074611</name>
</gene>
<feature type="compositionally biased region" description="Polar residues" evidence="6">
    <location>
        <begin position="352"/>
        <end position="361"/>
    </location>
</feature>
<sequence length="719" mass="79052">MARSDNTRKGPDTTAPSGEEERPAKKSHLGILSADTDEVPGSVILLSSATKRNEPLGLQHAHARTSSSSLPSPYGPPPRSASATSRNSSRSRKSSRPQKKRTKDGKFILDPQPEDSANDPLNWKQFRRDAALISLGFYCMIGGGMTPVLAAGFHEVADTYNVTVPQVALTTGLYMLGLGLGSVVASPTAILWGKRPVYLAAIVLFCGASIWCAFSPNYASLVVARIVQGIAVSPVECLPSATIAEIFFLHERAYRLGIYTLLLLGGKNLIPLVSAAIVQSLGWRWVFIIVAIVVALCFFLIFFFVPETFWDRTPHARGRSHKRARSHSPSAHHRFHLPSLQSHRHAAEGNGLDSQPITPSHASPLASPKRPPKAHRVGFAVDPEGTEIEPVDQDYFRIKFDESATTKTGHDSSVPVVSKDVEKQAPHPTVETPPLGTSTTSTEKTTQLASDQVSENISIHYTDFYREAPQKSYVQSLKPWNGRLVKDKWLKVMTRPFILFAYPAVLWSSLVYALSVGWLIVLSESVAEVYQNHESYNFTPLQVGLVYISPFVGGVLGTAVAGKISDLIVRFMARKNDGVYEPEFRLIMAIPIAISTVIGLMGFGWSVEERNNWIVPTVFFGVISFGCSLGSTTSVTFVVDSYRQYAGEALVTLNFCKNVLHGFIFSLFFTHWLEASGPKDTFVVVGGIQLACMLLSIPMYIYGKRARMWTVRKGLMDKF</sequence>